<accession>A0A3R7CBL1</accession>
<dbReference type="EMBL" id="NIRI02000042">
    <property type="protein sequence ID" value="KAG5450166.1"/>
    <property type="molecule type" value="Genomic_DNA"/>
</dbReference>
<reference evidence="1 2" key="2">
    <citation type="journal article" date="2021" name="Genomics">
        <title>High-quality reference genome for Clonorchis sinensis.</title>
        <authorList>
            <person name="Young N.D."/>
            <person name="Stroehlein A.J."/>
            <person name="Kinkar L."/>
            <person name="Wang T."/>
            <person name="Sohn W.M."/>
            <person name="Chang B.C.H."/>
            <person name="Kaur P."/>
            <person name="Weisz D."/>
            <person name="Dudchenko O."/>
            <person name="Aiden E.L."/>
            <person name="Korhonen P.K."/>
            <person name="Gasser R.B."/>
        </authorList>
    </citation>
    <scope>NUCLEOTIDE SEQUENCE [LARGE SCALE GENOMIC DNA]</scope>
    <source>
        <strain evidence="1">Cs-k2</strain>
    </source>
</reference>
<evidence type="ECO:0000313" key="2">
    <source>
        <dbReference type="Proteomes" id="UP000286415"/>
    </source>
</evidence>
<organism evidence="1 2">
    <name type="scientific">Clonorchis sinensis</name>
    <name type="common">Chinese liver fluke</name>
    <dbReference type="NCBI Taxonomy" id="79923"/>
    <lineage>
        <taxon>Eukaryota</taxon>
        <taxon>Metazoa</taxon>
        <taxon>Spiralia</taxon>
        <taxon>Lophotrochozoa</taxon>
        <taxon>Platyhelminthes</taxon>
        <taxon>Trematoda</taxon>
        <taxon>Digenea</taxon>
        <taxon>Opisthorchiida</taxon>
        <taxon>Opisthorchiata</taxon>
        <taxon>Opisthorchiidae</taxon>
        <taxon>Clonorchis</taxon>
    </lineage>
</organism>
<protein>
    <submittedName>
        <fullName evidence="1">Uncharacterized protein</fullName>
    </submittedName>
</protein>
<evidence type="ECO:0000313" key="1">
    <source>
        <dbReference type="EMBL" id="KAG5450166.1"/>
    </source>
</evidence>
<reference evidence="1 2" key="1">
    <citation type="journal article" date="2018" name="Biotechnol. Adv.">
        <title>Improved genomic resources and new bioinformatic workflow for the carcinogenic parasite Clonorchis sinensis: Biotechnological implications.</title>
        <authorList>
            <person name="Wang D."/>
            <person name="Korhonen P.K."/>
            <person name="Gasser R.B."/>
            <person name="Young N.D."/>
        </authorList>
    </citation>
    <scope>NUCLEOTIDE SEQUENCE [LARGE SCALE GENOMIC DNA]</scope>
    <source>
        <strain evidence="1">Cs-k2</strain>
    </source>
</reference>
<name>A0A3R7CBL1_CLOSI</name>
<gene>
    <name evidence="1" type="ORF">CSKR_108666</name>
</gene>
<proteinExistence type="predicted"/>
<keyword evidence="2" id="KW-1185">Reference proteome</keyword>
<comment type="caution">
    <text evidence="1">The sequence shown here is derived from an EMBL/GenBank/DDBJ whole genome shotgun (WGS) entry which is preliminary data.</text>
</comment>
<sequence length="105" mass="11849">MNPAFGNLRIRCALPTLQTQKRVQVSRKTVRILASKKGLLSTNIFICISTEFSLKTQLNLSPLRVSVETIPEISQYTFIEETTYKFAENSSTAHPSWGASVRHHL</sequence>
<dbReference type="Proteomes" id="UP000286415">
    <property type="component" value="Unassembled WGS sequence"/>
</dbReference>
<dbReference type="AlphaFoldDB" id="A0A3R7CBL1"/>
<dbReference type="InParanoid" id="A0A3R7CBL1"/>